<dbReference type="Gene3D" id="2.60.40.1820">
    <property type="match status" value="1"/>
</dbReference>
<evidence type="ECO:0000313" key="4">
    <source>
        <dbReference type="Proteomes" id="UP000298277"/>
    </source>
</evidence>
<evidence type="ECO:0000313" key="3">
    <source>
        <dbReference type="EMBL" id="TGK28235.1"/>
    </source>
</evidence>
<evidence type="ECO:0000259" key="2">
    <source>
        <dbReference type="Pfam" id="PF03168"/>
    </source>
</evidence>
<evidence type="ECO:0000256" key="1">
    <source>
        <dbReference type="SAM" id="SignalP"/>
    </source>
</evidence>
<gene>
    <name evidence="3" type="ORF">EHQ17_19170</name>
</gene>
<comment type="caution">
    <text evidence="3">The sequence shown here is derived from an EMBL/GenBank/DDBJ whole genome shotgun (WGS) entry which is preliminary data.</text>
</comment>
<reference evidence="3" key="1">
    <citation type="journal article" date="2019" name="PLoS Negl. Trop. Dis.">
        <title>Revisiting the worldwide diversity of Leptospira species in the environment.</title>
        <authorList>
            <person name="Vincent A.T."/>
            <person name="Schiettekatte O."/>
            <person name="Bourhy P."/>
            <person name="Veyrier F.J."/>
            <person name="Picardeau M."/>
        </authorList>
    </citation>
    <scope>NUCLEOTIDE SEQUENCE [LARGE SCALE GENOMIC DNA]</scope>
    <source>
        <strain evidence="3">201800299</strain>
    </source>
</reference>
<accession>A0A5F1YSD1</accession>
<organism evidence="3 4">
    <name type="scientific">Leptospira gomenensis</name>
    <dbReference type="NCBI Taxonomy" id="2484974"/>
    <lineage>
        <taxon>Bacteria</taxon>
        <taxon>Pseudomonadati</taxon>
        <taxon>Spirochaetota</taxon>
        <taxon>Spirochaetia</taxon>
        <taxon>Leptospirales</taxon>
        <taxon>Leptospiraceae</taxon>
        <taxon>Leptospira</taxon>
    </lineage>
</organism>
<feature type="signal peptide" evidence="1">
    <location>
        <begin position="1"/>
        <end position="17"/>
    </location>
</feature>
<feature type="domain" description="Late embryogenesis abundant protein LEA-2 subgroup" evidence="2">
    <location>
        <begin position="58"/>
        <end position="167"/>
    </location>
</feature>
<feature type="chain" id="PRO_5043206848" description="Late embryogenesis abundant protein LEA-2 subgroup domain-containing protein" evidence="1">
    <location>
        <begin position="18"/>
        <end position="200"/>
    </location>
</feature>
<protein>
    <recommendedName>
        <fullName evidence="2">Late embryogenesis abundant protein LEA-2 subgroup domain-containing protein</fullName>
    </recommendedName>
</protein>
<dbReference type="EMBL" id="RQFA01000080">
    <property type="protein sequence ID" value="TGK28235.1"/>
    <property type="molecule type" value="Genomic_DNA"/>
</dbReference>
<name>A0A5F1YSD1_9LEPT</name>
<dbReference type="AlphaFoldDB" id="A0A5F1YSD1"/>
<proteinExistence type="predicted"/>
<dbReference type="InterPro" id="IPR004864">
    <property type="entry name" value="LEA_2"/>
</dbReference>
<sequence length="200" mass="22382">MLSFAFWFLSLSSFVVCSSFTDNYKALQKCKFQVLSLEAQKAELISFPPVPKIVFLAKVEIENPNETDVTIHKFDLSFYVPDVSSPKESELARVQSGEKFVIPALQKKIVDLQVETLFEKKMDRNLLQIALGILQAGLAGKELNFSIRGSFEYETIFGSVQIPVNETVPLKTGKRNSIGIPFVPNPFDSSGLLSIKETIR</sequence>
<dbReference type="Pfam" id="PF03168">
    <property type="entry name" value="LEA_2"/>
    <property type="match status" value="1"/>
</dbReference>
<dbReference type="SUPFAM" id="SSF117070">
    <property type="entry name" value="LEA14-like"/>
    <property type="match status" value="1"/>
</dbReference>
<dbReference type="OrthoDB" id="338903at2"/>
<dbReference type="Proteomes" id="UP000298277">
    <property type="component" value="Unassembled WGS sequence"/>
</dbReference>
<keyword evidence="1" id="KW-0732">Signal</keyword>
<keyword evidence="4" id="KW-1185">Reference proteome</keyword>